<feature type="compositionally biased region" description="Basic residues" evidence="1">
    <location>
        <begin position="472"/>
        <end position="494"/>
    </location>
</feature>
<evidence type="ECO:0000256" key="1">
    <source>
        <dbReference type="SAM" id="MobiDB-lite"/>
    </source>
</evidence>
<gene>
    <name evidence="3" type="ORF">PBRA_002841</name>
    <name evidence="4" type="ORF">PLBR_LOCUS2194</name>
</gene>
<dbReference type="Pfam" id="PF02845">
    <property type="entry name" value="CUE"/>
    <property type="match status" value="1"/>
</dbReference>
<sequence>MPATVSADAAFATLAAQSPSRRDVMSSFTALAAIRADLDRVWMSGSMLPAKFLPVLVPALSFHPVSPPASALQSFTTDIANDILALVGAMIARSTSEGIVPIVKSMRASLSTETSIASISSIVTALRGIIALAPDAALPVCRDLMIVEPLAIVFDDVVPKDGDPLLRGAIVDLTCTIMSGAFLRVFQKGKGDDIADLFAASVESIAQAGSTPGGLARHVVAHSAIVQTLRDMMEDQGCPLDHDRVQYLLDLLDAQSVGDPVQTPPETGVAVVGQDDPVAQLREVFPDFSEDYARACLAAFRFSYGETVTAILERRLPKRLANVKNTSAWRDPDRDRAEKAAGTSKTNMKSVQEPAAPKNVDDEIARFMALSGRVTIDEARAAEEDRIRVEDDVLVPGILEASVLRERVSAAIECGYDDEADDTFDAYERFDIGEGDVDEEADIDGDADDSKQDSHGQGSTRSNDDGRNRAFKDKHKARFANHNRKKRAAAKHRI</sequence>
<dbReference type="EMBL" id="OVEO01000003">
    <property type="protein sequence ID" value="SPQ94979.1"/>
    <property type="molecule type" value="Genomic_DNA"/>
</dbReference>
<reference evidence="3 5" key="1">
    <citation type="submission" date="2015-02" db="EMBL/GenBank/DDBJ databases">
        <authorList>
            <person name="Chooi Y.-H."/>
        </authorList>
    </citation>
    <scope>NUCLEOTIDE SEQUENCE [LARGE SCALE GENOMIC DNA]</scope>
    <source>
        <strain evidence="3">E3</strain>
    </source>
</reference>
<geneLocation type="mitochondrion" evidence="4"/>
<feature type="region of interest" description="Disordered" evidence="1">
    <location>
        <begin position="327"/>
        <end position="360"/>
    </location>
</feature>
<dbReference type="Gene3D" id="1.10.8.10">
    <property type="entry name" value="DNA helicase RuvA subunit, C-terminal domain"/>
    <property type="match status" value="1"/>
</dbReference>
<proteinExistence type="predicted"/>
<evidence type="ECO:0000313" key="5">
    <source>
        <dbReference type="Proteomes" id="UP000039324"/>
    </source>
</evidence>
<dbReference type="Proteomes" id="UP000290189">
    <property type="component" value="Unassembled WGS sequence"/>
</dbReference>
<evidence type="ECO:0000313" key="4">
    <source>
        <dbReference type="EMBL" id="SPQ94979.1"/>
    </source>
</evidence>
<feature type="compositionally biased region" description="Basic and acidic residues" evidence="1">
    <location>
        <begin position="462"/>
        <end position="471"/>
    </location>
</feature>
<organism evidence="3 5">
    <name type="scientific">Plasmodiophora brassicae</name>
    <name type="common">Clubroot disease agent</name>
    <dbReference type="NCBI Taxonomy" id="37360"/>
    <lineage>
        <taxon>Eukaryota</taxon>
        <taxon>Sar</taxon>
        <taxon>Rhizaria</taxon>
        <taxon>Endomyxa</taxon>
        <taxon>Phytomyxea</taxon>
        <taxon>Plasmodiophorida</taxon>
        <taxon>Plasmodiophoridae</taxon>
        <taxon>Plasmodiophora</taxon>
    </lineage>
</organism>
<protein>
    <recommendedName>
        <fullName evidence="2">CUE domain-containing protein</fullName>
    </recommendedName>
</protein>
<feature type="compositionally biased region" description="Basic and acidic residues" evidence="1">
    <location>
        <begin position="330"/>
        <end position="339"/>
    </location>
</feature>
<keyword evidence="4" id="KW-0496">Mitochondrion</keyword>
<evidence type="ECO:0000313" key="3">
    <source>
        <dbReference type="EMBL" id="CEP02874.1"/>
    </source>
</evidence>
<accession>A0A0G4J676</accession>
<dbReference type="PROSITE" id="PS51140">
    <property type="entry name" value="CUE"/>
    <property type="match status" value="1"/>
</dbReference>
<dbReference type="GO" id="GO:0043130">
    <property type="term" value="F:ubiquitin binding"/>
    <property type="evidence" value="ECO:0007669"/>
    <property type="project" value="InterPro"/>
</dbReference>
<name>A0A0G4J676_PLABS</name>
<dbReference type="InterPro" id="IPR003892">
    <property type="entry name" value="CUE"/>
</dbReference>
<feature type="region of interest" description="Disordered" evidence="1">
    <location>
        <begin position="435"/>
        <end position="494"/>
    </location>
</feature>
<reference evidence="4 6" key="2">
    <citation type="submission" date="2018-03" db="EMBL/GenBank/DDBJ databases">
        <authorList>
            <person name="Fogelqvist J."/>
        </authorList>
    </citation>
    <scope>NUCLEOTIDE SEQUENCE [LARGE SCALE GENOMIC DNA]</scope>
</reference>
<evidence type="ECO:0000259" key="2">
    <source>
        <dbReference type="PROSITE" id="PS51140"/>
    </source>
</evidence>
<dbReference type="EMBL" id="CDSF01000133">
    <property type="protein sequence ID" value="CEP02874.1"/>
    <property type="molecule type" value="Genomic_DNA"/>
</dbReference>
<dbReference type="AlphaFoldDB" id="A0A0G4J676"/>
<keyword evidence="5" id="KW-1185">Reference proteome</keyword>
<dbReference type="InterPro" id="IPR009060">
    <property type="entry name" value="UBA-like_sf"/>
</dbReference>
<feature type="compositionally biased region" description="Acidic residues" evidence="1">
    <location>
        <begin position="435"/>
        <end position="447"/>
    </location>
</feature>
<feature type="domain" description="CUE" evidence="2">
    <location>
        <begin position="273"/>
        <end position="316"/>
    </location>
</feature>
<dbReference type="SUPFAM" id="SSF46934">
    <property type="entry name" value="UBA-like"/>
    <property type="match status" value="1"/>
</dbReference>
<evidence type="ECO:0000313" key="6">
    <source>
        <dbReference type="Proteomes" id="UP000290189"/>
    </source>
</evidence>
<dbReference type="Proteomes" id="UP000039324">
    <property type="component" value="Unassembled WGS sequence"/>
</dbReference>